<evidence type="ECO:0000313" key="6">
    <source>
        <dbReference type="EMBL" id="KAJ7619475.1"/>
    </source>
</evidence>
<dbReference type="EMBL" id="JARKIF010000018">
    <property type="protein sequence ID" value="KAJ7619475.1"/>
    <property type="molecule type" value="Genomic_DNA"/>
</dbReference>
<feature type="active site" description="Proton acceptor" evidence="4">
    <location>
        <position position="273"/>
    </location>
</feature>
<dbReference type="PROSITE" id="PS51683">
    <property type="entry name" value="SAM_OMT_II"/>
    <property type="match status" value="1"/>
</dbReference>
<keyword evidence="3" id="KW-0949">S-adenosyl-L-methionine</keyword>
<evidence type="ECO:0000256" key="2">
    <source>
        <dbReference type="ARBA" id="ARBA00022679"/>
    </source>
</evidence>
<evidence type="ECO:0000256" key="1">
    <source>
        <dbReference type="ARBA" id="ARBA00022603"/>
    </source>
</evidence>
<dbReference type="Pfam" id="PF00891">
    <property type="entry name" value="Methyltransf_2"/>
    <property type="match status" value="1"/>
</dbReference>
<reference evidence="6" key="1">
    <citation type="submission" date="2023-03" db="EMBL/GenBank/DDBJ databases">
        <title>Massive genome expansion in bonnet fungi (Mycena s.s.) driven by repeated elements and novel gene families across ecological guilds.</title>
        <authorList>
            <consortium name="Lawrence Berkeley National Laboratory"/>
            <person name="Harder C.B."/>
            <person name="Miyauchi S."/>
            <person name="Viragh M."/>
            <person name="Kuo A."/>
            <person name="Thoen E."/>
            <person name="Andreopoulos B."/>
            <person name="Lu D."/>
            <person name="Skrede I."/>
            <person name="Drula E."/>
            <person name="Henrissat B."/>
            <person name="Morin E."/>
            <person name="Kohler A."/>
            <person name="Barry K."/>
            <person name="LaButti K."/>
            <person name="Morin E."/>
            <person name="Salamov A."/>
            <person name="Lipzen A."/>
            <person name="Mereny Z."/>
            <person name="Hegedus B."/>
            <person name="Baldrian P."/>
            <person name="Stursova M."/>
            <person name="Weitz H."/>
            <person name="Taylor A."/>
            <person name="Grigoriev I.V."/>
            <person name="Nagy L.G."/>
            <person name="Martin F."/>
            <person name="Kauserud H."/>
        </authorList>
    </citation>
    <scope>NUCLEOTIDE SEQUENCE</scope>
    <source>
        <strain evidence="6">9284</strain>
    </source>
</reference>
<dbReference type="InterPro" id="IPR001077">
    <property type="entry name" value="COMT_C"/>
</dbReference>
<evidence type="ECO:0000256" key="4">
    <source>
        <dbReference type="PIRSR" id="PIRSR005739-1"/>
    </source>
</evidence>
<gene>
    <name evidence="6" type="ORF">FB45DRAFT_930888</name>
</gene>
<sequence>MSRNSSLTEIVALADLISSTVKDVVAEYGAAGLMYTVGSSGHKCGIQEPACMRVAVEAKIADHLLNKPEGVHVDEFSRLTGINSGKLVHRLDSSLLVRVLRLLCTKHCFAELKPNVFVNNRLSMKMVSSDPISALDPEMTHSQTPDGSPFKKAHGSTIFEFFGSHPKNATRFNQCMVGLARVTGNGMLGKVVCDVGGGYGHNTIDLLKEFPYLKIVVQDLPLVIEGQEGQSSLADNKDFSVALKQRVEHIPLDFFKDFPVKECDVYYLSHVVHDWPLVECKKILDNIHKATKPSSRLFIHEFVLQYAAAESGSNVEKAPEPLLPNWGIGRVRHQERTLAEFIEMGAASGFEFVKLWDLGEAGVVGFKPKA</sequence>
<dbReference type="SUPFAM" id="SSF53335">
    <property type="entry name" value="S-adenosyl-L-methionine-dependent methyltransferases"/>
    <property type="match status" value="1"/>
</dbReference>
<keyword evidence="1 6" id="KW-0489">Methyltransferase</keyword>
<dbReference type="Gene3D" id="3.40.50.150">
    <property type="entry name" value="Vaccinia Virus protein VP39"/>
    <property type="match status" value="1"/>
</dbReference>
<keyword evidence="7" id="KW-1185">Reference proteome</keyword>
<dbReference type="InterPro" id="IPR029063">
    <property type="entry name" value="SAM-dependent_MTases_sf"/>
</dbReference>
<proteinExistence type="predicted"/>
<dbReference type="SUPFAM" id="SSF46785">
    <property type="entry name" value="Winged helix' DNA-binding domain"/>
    <property type="match status" value="1"/>
</dbReference>
<dbReference type="GO" id="GO:0008171">
    <property type="term" value="F:O-methyltransferase activity"/>
    <property type="evidence" value="ECO:0007669"/>
    <property type="project" value="InterPro"/>
</dbReference>
<organism evidence="6 7">
    <name type="scientific">Roridomyces roridus</name>
    <dbReference type="NCBI Taxonomy" id="1738132"/>
    <lineage>
        <taxon>Eukaryota</taxon>
        <taxon>Fungi</taxon>
        <taxon>Dikarya</taxon>
        <taxon>Basidiomycota</taxon>
        <taxon>Agaricomycotina</taxon>
        <taxon>Agaricomycetes</taxon>
        <taxon>Agaricomycetidae</taxon>
        <taxon>Agaricales</taxon>
        <taxon>Marasmiineae</taxon>
        <taxon>Mycenaceae</taxon>
        <taxon>Roridomyces</taxon>
    </lineage>
</organism>
<dbReference type="GO" id="GO:0032259">
    <property type="term" value="P:methylation"/>
    <property type="evidence" value="ECO:0007669"/>
    <property type="project" value="UniProtKB-KW"/>
</dbReference>
<dbReference type="PIRSF" id="PIRSF005739">
    <property type="entry name" value="O-mtase"/>
    <property type="match status" value="1"/>
</dbReference>
<keyword evidence="2" id="KW-0808">Transferase</keyword>
<dbReference type="PANTHER" id="PTHR43712:SF2">
    <property type="entry name" value="O-METHYLTRANSFERASE CICE"/>
    <property type="match status" value="1"/>
</dbReference>
<dbReference type="InterPro" id="IPR036390">
    <property type="entry name" value="WH_DNA-bd_sf"/>
</dbReference>
<dbReference type="InterPro" id="IPR036388">
    <property type="entry name" value="WH-like_DNA-bd_sf"/>
</dbReference>
<feature type="domain" description="O-methyltransferase C-terminal" evidence="5">
    <location>
        <begin position="146"/>
        <end position="312"/>
    </location>
</feature>
<protein>
    <submittedName>
        <fullName evidence="6">S-adenosyl-L-methionine-dependent methyltransferase</fullName>
    </submittedName>
</protein>
<dbReference type="AlphaFoldDB" id="A0AAD7BF62"/>
<dbReference type="Gene3D" id="1.10.10.10">
    <property type="entry name" value="Winged helix-like DNA-binding domain superfamily/Winged helix DNA-binding domain"/>
    <property type="match status" value="1"/>
</dbReference>
<name>A0AAD7BF62_9AGAR</name>
<dbReference type="InterPro" id="IPR016461">
    <property type="entry name" value="COMT-like"/>
</dbReference>
<comment type="caution">
    <text evidence="6">The sequence shown here is derived from an EMBL/GenBank/DDBJ whole genome shotgun (WGS) entry which is preliminary data.</text>
</comment>
<dbReference type="PANTHER" id="PTHR43712">
    <property type="entry name" value="PUTATIVE (AFU_ORTHOLOGUE AFUA_4G14580)-RELATED"/>
    <property type="match status" value="1"/>
</dbReference>
<dbReference type="Proteomes" id="UP001221142">
    <property type="component" value="Unassembled WGS sequence"/>
</dbReference>
<evidence type="ECO:0000256" key="3">
    <source>
        <dbReference type="ARBA" id="ARBA00022691"/>
    </source>
</evidence>
<accession>A0AAD7BF62</accession>
<evidence type="ECO:0000313" key="7">
    <source>
        <dbReference type="Proteomes" id="UP001221142"/>
    </source>
</evidence>
<evidence type="ECO:0000259" key="5">
    <source>
        <dbReference type="Pfam" id="PF00891"/>
    </source>
</evidence>